<reference evidence="1 2" key="1">
    <citation type="submission" date="2016-10" db="EMBL/GenBank/DDBJ databases">
        <authorList>
            <person name="de Groot N.N."/>
        </authorList>
    </citation>
    <scope>NUCLEOTIDE SEQUENCE [LARGE SCALE GENOMIC DNA]</scope>
    <source>
        <strain evidence="1 2">CGMCC 4.3519</strain>
    </source>
</reference>
<sequence length="118" mass="13064">MGADEKDEAGGRAGLVDRVLAEAADDWIPVDMLLWHAREEAKRSGEDFRQVAVALLEVLLEEHLMELGDLGESGFEAWSSPVGEQVRRFVDGCESVGWEPFGALWWLAITPEGLRRVG</sequence>
<name>A0A1H9KYL8_9ACTN</name>
<proteinExistence type="predicted"/>
<evidence type="ECO:0000313" key="2">
    <source>
        <dbReference type="Proteomes" id="UP000199055"/>
    </source>
</evidence>
<dbReference type="STRING" id="403935.SAMN05216481_1362"/>
<dbReference type="RefSeq" id="WP_093663455.1">
    <property type="nucleotide sequence ID" value="NZ_FOET01000036.1"/>
</dbReference>
<evidence type="ECO:0000313" key="1">
    <source>
        <dbReference type="EMBL" id="SER03977.1"/>
    </source>
</evidence>
<accession>A0A1H9KYL8</accession>
<gene>
    <name evidence="1" type="ORF">SAMN05216481_1362</name>
</gene>
<dbReference type="EMBL" id="FOET01000036">
    <property type="protein sequence ID" value="SER03977.1"/>
    <property type="molecule type" value="Genomic_DNA"/>
</dbReference>
<protein>
    <submittedName>
        <fullName evidence="1">Uncharacterized protein</fullName>
    </submittedName>
</protein>
<dbReference type="AlphaFoldDB" id="A0A1H9KYL8"/>
<organism evidence="1 2">
    <name type="scientific">Streptomyces radiopugnans</name>
    <dbReference type="NCBI Taxonomy" id="403935"/>
    <lineage>
        <taxon>Bacteria</taxon>
        <taxon>Bacillati</taxon>
        <taxon>Actinomycetota</taxon>
        <taxon>Actinomycetes</taxon>
        <taxon>Kitasatosporales</taxon>
        <taxon>Streptomycetaceae</taxon>
        <taxon>Streptomyces</taxon>
    </lineage>
</organism>
<dbReference type="Proteomes" id="UP000199055">
    <property type="component" value="Unassembled WGS sequence"/>
</dbReference>
<keyword evidence="2" id="KW-1185">Reference proteome</keyword>